<dbReference type="Gene3D" id="3.30.160.20">
    <property type="match status" value="1"/>
</dbReference>
<dbReference type="GO" id="GO:0032543">
    <property type="term" value="P:mitochondrial translation"/>
    <property type="evidence" value="ECO:0007669"/>
    <property type="project" value="UniProtKB-ARBA"/>
</dbReference>
<dbReference type="SMART" id="SM00937">
    <property type="entry name" value="PCRF"/>
    <property type="match status" value="1"/>
</dbReference>
<dbReference type="InterPro" id="IPR045853">
    <property type="entry name" value="Pep_chain_release_fac_I_sf"/>
</dbReference>
<evidence type="ECO:0000313" key="6">
    <source>
        <dbReference type="EMBL" id="KZP27706.1"/>
    </source>
</evidence>
<evidence type="ECO:0000313" key="7">
    <source>
        <dbReference type="Proteomes" id="UP000076532"/>
    </source>
</evidence>
<dbReference type="Proteomes" id="UP000076532">
    <property type="component" value="Unassembled WGS sequence"/>
</dbReference>
<dbReference type="OrthoDB" id="2019491at2759"/>
<dbReference type="SUPFAM" id="SSF75620">
    <property type="entry name" value="Release factor"/>
    <property type="match status" value="1"/>
</dbReference>
<protein>
    <submittedName>
        <fullName evidence="5">Release factor</fullName>
    </submittedName>
</protein>
<dbReference type="Pfam" id="PF00472">
    <property type="entry name" value="RF-1"/>
    <property type="match status" value="1"/>
</dbReference>
<sequence>MSCPNDVKFSKQAKEIEPLEQAWHEWERNRELLVETTTLLSDPDPAMRAMASEEHTQLTDTLSHSLSTTFPTLLVPPSTTNHLSAIIDIKSGVGGSEASLFLADLLRVYLRYAQDMKWQADVITKNVSDNGGLKDAIVEVKGLGAYDKLRWESGVHRVQRVPATDAKGRVHTSTVAVIVLPLMEEDTSGDELFSMDDVRIEVMRARGAGGQHVNKTESAVRLTHKPTGITVSMQDERSQHQNRRRAFQVLRARLMDRKLNQDMENRRSVRRDLVKSADRSDKIRTYNYAQDRVTDHRLGLSLMNLTAVMEEDGLYEFVHALQKDYDEGVMEDMIQDSS</sequence>
<keyword evidence="7" id="KW-1185">Reference proteome</keyword>
<dbReference type="PANTHER" id="PTHR43804:SF7">
    <property type="entry name" value="LD18447P"/>
    <property type="match status" value="1"/>
</dbReference>
<dbReference type="AlphaFoldDB" id="A0A166QYG4"/>
<feature type="domain" description="Prokaryotic-type class I peptide chain release factors" evidence="4">
    <location>
        <begin position="204"/>
        <end position="220"/>
    </location>
</feature>
<dbReference type="GO" id="GO:0005739">
    <property type="term" value="C:mitochondrion"/>
    <property type="evidence" value="ECO:0007669"/>
    <property type="project" value="GOC"/>
</dbReference>
<evidence type="ECO:0000256" key="2">
    <source>
        <dbReference type="ARBA" id="ARBA00022481"/>
    </source>
</evidence>
<dbReference type="PANTHER" id="PTHR43804">
    <property type="entry name" value="LD18447P"/>
    <property type="match status" value="1"/>
</dbReference>
<evidence type="ECO:0000259" key="4">
    <source>
        <dbReference type="PROSITE" id="PS00745"/>
    </source>
</evidence>
<dbReference type="InterPro" id="IPR050057">
    <property type="entry name" value="Prokaryotic/Mito_RF"/>
</dbReference>
<organism evidence="5 7">
    <name type="scientific">Athelia psychrophila</name>
    <dbReference type="NCBI Taxonomy" id="1759441"/>
    <lineage>
        <taxon>Eukaryota</taxon>
        <taxon>Fungi</taxon>
        <taxon>Dikarya</taxon>
        <taxon>Basidiomycota</taxon>
        <taxon>Agaricomycotina</taxon>
        <taxon>Agaricomycetes</taxon>
        <taxon>Agaricomycetidae</taxon>
        <taxon>Atheliales</taxon>
        <taxon>Atheliaceae</taxon>
        <taxon>Athelia</taxon>
    </lineage>
</organism>
<dbReference type="EMBL" id="KV417507">
    <property type="protein sequence ID" value="KZP27706.1"/>
    <property type="molecule type" value="Genomic_DNA"/>
</dbReference>
<dbReference type="Gene3D" id="3.30.70.1660">
    <property type="match status" value="1"/>
</dbReference>
<dbReference type="EMBL" id="KV417507">
    <property type="protein sequence ID" value="KZP27699.1"/>
    <property type="molecule type" value="Genomic_DNA"/>
</dbReference>
<dbReference type="PROSITE" id="PS00745">
    <property type="entry name" value="RF_PROK_I"/>
    <property type="match status" value="1"/>
</dbReference>
<name>A0A166QYG4_9AGAM</name>
<dbReference type="STRING" id="436010.A0A166QYG4"/>
<keyword evidence="2" id="KW-0488">Methylation</keyword>
<proteinExistence type="inferred from homology"/>
<dbReference type="Gene3D" id="6.10.140.1950">
    <property type="match status" value="1"/>
</dbReference>
<dbReference type="InterPro" id="IPR000352">
    <property type="entry name" value="Pep_chain_release_fac_I"/>
</dbReference>
<dbReference type="FunFam" id="3.30.160.20:FF:000004">
    <property type="entry name" value="Peptide chain release factor 1"/>
    <property type="match status" value="1"/>
</dbReference>
<accession>A0A166QYG4</accession>
<evidence type="ECO:0000256" key="1">
    <source>
        <dbReference type="ARBA" id="ARBA00010835"/>
    </source>
</evidence>
<dbReference type="InterPro" id="IPR005139">
    <property type="entry name" value="PCRF"/>
</dbReference>
<dbReference type="GO" id="GO:0003747">
    <property type="term" value="F:translation release factor activity"/>
    <property type="evidence" value="ECO:0007669"/>
    <property type="project" value="InterPro"/>
</dbReference>
<comment type="similarity">
    <text evidence="1">Belongs to the prokaryotic/mitochondrial release factor family.</text>
</comment>
<evidence type="ECO:0000256" key="3">
    <source>
        <dbReference type="ARBA" id="ARBA00022917"/>
    </source>
</evidence>
<keyword evidence="3" id="KW-0648">Protein biosynthesis</keyword>
<reference evidence="5 7" key="1">
    <citation type="journal article" date="2016" name="Mol. Biol. Evol.">
        <title>Comparative Genomics of Early-Diverging Mushroom-Forming Fungi Provides Insights into the Origins of Lignocellulose Decay Capabilities.</title>
        <authorList>
            <person name="Nagy L.G."/>
            <person name="Riley R."/>
            <person name="Tritt A."/>
            <person name="Adam C."/>
            <person name="Daum C."/>
            <person name="Floudas D."/>
            <person name="Sun H."/>
            <person name="Yadav J.S."/>
            <person name="Pangilinan J."/>
            <person name="Larsson K.H."/>
            <person name="Matsuura K."/>
            <person name="Barry K."/>
            <person name="Labutti K."/>
            <person name="Kuo R."/>
            <person name="Ohm R.A."/>
            <person name="Bhattacharya S.S."/>
            <person name="Shirouzu T."/>
            <person name="Yoshinaga Y."/>
            <person name="Martin F.M."/>
            <person name="Grigoriev I.V."/>
            <person name="Hibbett D.S."/>
        </authorList>
    </citation>
    <scope>NUCLEOTIDE SEQUENCE [LARGE SCALE GENOMIC DNA]</scope>
    <source>
        <strain evidence="5 7">CBS 109695</strain>
    </source>
</reference>
<dbReference type="Pfam" id="PF03462">
    <property type="entry name" value="PCRF"/>
    <property type="match status" value="1"/>
</dbReference>
<evidence type="ECO:0000313" key="5">
    <source>
        <dbReference type="EMBL" id="KZP27699.1"/>
    </source>
</evidence>
<gene>
    <name evidence="5" type="ORF">FIBSPDRAFT_780606</name>
    <name evidence="6" type="ORF">FIBSPDRAFT_908846</name>
</gene>